<keyword evidence="2" id="KW-1185">Reference proteome</keyword>
<evidence type="ECO:0000313" key="2">
    <source>
        <dbReference type="Proteomes" id="UP000791440"/>
    </source>
</evidence>
<reference evidence="1" key="2">
    <citation type="submission" date="2020-12" db="EMBL/GenBank/DDBJ databases">
        <authorList>
            <person name="Kanost M."/>
        </authorList>
    </citation>
    <scope>NUCLEOTIDE SEQUENCE</scope>
</reference>
<comment type="caution">
    <text evidence="1">The sequence shown here is derived from an EMBL/GenBank/DDBJ whole genome shotgun (WGS) entry which is preliminary data.</text>
</comment>
<protein>
    <submittedName>
        <fullName evidence="1">Uncharacterized protein</fullName>
    </submittedName>
</protein>
<accession>A0A922D0S3</accession>
<evidence type="ECO:0000313" key="1">
    <source>
        <dbReference type="EMBL" id="KAG6464796.1"/>
    </source>
</evidence>
<dbReference type="EMBL" id="JH669258">
    <property type="protein sequence ID" value="KAG6464796.1"/>
    <property type="molecule type" value="Genomic_DNA"/>
</dbReference>
<gene>
    <name evidence="1" type="ORF">O3G_MSEX014735</name>
</gene>
<name>A0A922D0S3_MANSE</name>
<proteinExistence type="predicted"/>
<sequence length="148" mass="15945">MAPTDADNLPPPPAFLLQPDNETANAHQTINVAETVKQLTELKHTPASPGLVRRSVQQLQAAAPPAQPALSTFHAAANKNLQQSKTNFPSSTSINSTGNLNPIYGQAGHRIVSYVENARKNSLNTSNCDLFRDVGAGKIDFEIKKYIV</sequence>
<reference evidence="1" key="1">
    <citation type="journal article" date="2016" name="Insect Biochem. Mol. Biol.">
        <title>Multifaceted biological insights from a draft genome sequence of the tobacco hornworm moth, Manduca sexta.</title>
        <authorList>
            <person name="Kanost M.R."/>
            <person name="Arrese E.L."/>
            <person name="Cao X."/>
            <person name="Chen Y.R."/>
            <person name="Chellapilla S."/>
            <person name="Goldsmith M.R."/>
            <person name="Grosse-Wilde E."/>
            <person name="Heckel D.G."/>
            <person name="Herndon N."/>
            <person name="Jiang H."/>
            <person name="Papanicolaou A."/>
            <person name="Qu J."/>
            <person name="Soulages J.L."/>
            <person name="Vogel H."/>
            <person name="Walters J."/>
            <person name="Waterhouse R.M."/>
            <person name="Ahn S.J."/>
            <person name="Almeida F.C."/>
            <person name="An C."/>
            <person name="Aqrawi P."/>
            <person name="Bretschneider A."/>
            <person name="Bryant W.B."/>
            <person name="Bucks S."/>
            <person name="Chao H."/>
            <person name="Chevignon G."/>
            <person name="Christen J.M."/>
            <person name="Clarke D.F."/>
            <person name="Dittmer N.T."/>
            <person name="Ferguson L.C.F."/>
            <person name="Garavelou S."/>
            <person name="Gordon K.H.J."/>
            <person name="Gunaratna R.T."/>
            <person name="Han Y."/>
            <person name="Hauser F."/>
            <person name="He Y."/>
            <person name="Heidel-Fischer H."/>
            <person name="Hirsh A."/>
            <person name="Hu Y."/>
            <person name="Jiang H."/>
            <person name="Kalra D."/>
            <person name="Klinner C."/>
            <person name="Konig C."/>
            <person name="Kovar C."/>
            <person name="Kroll A.R."/>
            <person name="Kuwar S.S."/>
            <person name="Lee S.L."/>
            <person name="Lehman R."/>
            <person name="Li K."/>
            <person name="Li Z."/>
            <person name="Liang H."/>
            <person name="Lovelace S."/>
            <person name="Lu Z."/>
            <person name="Mansfield J.H."/>
            <person name="McCulloch K.J."/>
            <person name="Mathew T."/>
            <person name="Morton B."/>
            <person name="Muzny D.M."/>
            <person name="Neunemann D."/>
            <person name="Ongeri F."/>
            <person name="Pauchet Y."/>
            <person name="Pu L.L."/>
            <person name="Pyrousis I."/>
            <person name="Rao X.J."/>
            <person name="Redding A."/>
            <person name="Roesel C."/>
            <person name="Sanchez-Gracia A."/>
            <person name="Schaack S."/>
            <person name="Shukla A."/>
            <person name="Tetreau G."/>
            <person name="Wang Y."/>
            <person name="Xiong G.H."/>
            <person name="Traut W."/>
            <person name="Walsh T.K."/>
            <person name="Worley K.C."/>
            <person name="Wu D."/>
            <person name="Wu W."/>
            <person name="Wu Y.Q."/>
            <person name="Zhang X."/>
            <person name="Zou Z."/>
            <person name="Zucker H."/>
            <person name="Briscoe A.D."/>
            <person name="Burmester T."/>
            <person name="Clem R.J."/>
            <person name="Feyereisen R."/>
            <person name="Grimmelikhuijzen C.J.P."/>
            <person name="Hamodrakas S.J."/>
            <person name="Hansson B.S."/>
            <person name="Huguet E."/>
            <person name="Jermiin L.S."/>
            <person name="Lan Q."/>
            <person name="Lehman H.K."/>
            <person name="Lorenzen M."/>
            <person name="Merzendorfer H."/>
            <person name="Michalopoulos I."/>
            <person name="Morton D.B."/>
            <person name="Muthukrishnan S."/>
            <person name="Oakeshott J.G."/>
            <person name="Palmer W."/>
            <person name="Park Y."/>
            <person name="Passarelli A.L."/>
            <person name="Rozas J."/>
            <person name="Schwartz L.M."/>
            <person name="Smith W."/>
            <person name="Southgate A."/>
            <person name="Vilcinskas A."/>
            <person name="Vogt R."/>
            <person name="Wang P."/>
            <person name="Werren J."/>
            <person name="Yu X.Q."/>
            <person name="Zhou J.J."/>
            <person name="Brown S.J."/>
            <person name="Scherer S.E."/>
            <person name="Richards S."/>
            <person name="Blissard G.W."/>
        </authorList>
    </citation>
    <scope>NUCLEOTIDE SEQUENCE</scope>
</reference>
<dbReference type="Proteomes" id="UP000791440">
    <property type="component" value="Unassembled WGS sequence"/>
</dbReference>
<dbReference type="AlphaFoldDB" id="A0A922D0S3"/>
<organism evidence="1 2">
    <name type="scientific">Manduca sexta</name>
    <name type="common">Tobacco hawkmoth</name>
    <name type="synonym">Tobacco hornworm</name>
    <dbReference type="NCBI Taxonomy" id="7130"/>
    <lineage>
        <taxon>Eukaryota</taxon>
        <taxon>Metazoa</taxon>
        <taxon>Ecdysozoa</taxon>
        <taxon>Arthropoda</taxon>
        <taxon>Hexapoda</taxon>
        <taxon>Insecta</taxon>
        <taxon>Pterygota</taxon>
        <taxon>Neoptera</taxon>
        <taxon>Endopterygota</taxon>
        <taxon>Lepidoptera</taxon>
        <taxon>Glossata</taxon>
        <taxon>Ditrysia</taxon>
        <taxon>Bombycoidea</taxon>
        <taxon>Sphingidae</taxon>
        <taxon>Sphinginae</taxon>
        <taxon>Sphingini</taxon>
        <taxon>Manduca</taxon>
    </lineage>
</organism>